<accession>A0A3Q9QVJ9</accession>
<dbReference type="STRING" id="1193713.GCA_001636315_05400"/>
<dbReference type="Pfam" id="PF13564">
    <property type="entry name" value="DoxX_2"/>
    <property type="match status" value="1"/>
</dbReference>
<feature type="transmembrane region" description="Helical" evidence="5">
    <location>
        <begin position="68"/>
        <end position="86"/>
    </location>
</feature>
<name>A0A3Q9QVJ9_9BACI</name>
<feature type="transmembrane region" description="Helical" evidence="5">
    <location>
        <begin position="5"/>
        <end position="25"/>
    </location>
</feature>
<proteinExistence type="predicted"/>
<evidence type="ECO:0000313" key="7">
    <source>
        <dbReference type="Proteomes" id="UP000282892"/>
    </source>
</evidence>
<keyword evidence="2 5" id="KW-0812">Transmembrane</keyword>
<dbReference type="Proteomes" id="UP000282892">
    <property type="component" value="Chromosome"/>
</dbReference>
<feature type="transmembrane region" description="Helical" evidence="5">
    <location>
        <begin position="123"/>
        <end position="143"/>
    </location>
</feature>
<feature type="transmembrane region" description="Helical" evidence="5">
    <location>
        <begin position="31"/>
        <end position="48"/>
    </location>
</feature>
<gene>
    <name evidence="6" type="ORF">CHR53_14780</name>
</gene>
<keyword evidence="4 5" id="KW-0472">Membrane</keyword>
<dbReference type="PANTHER" id="PTHR36974:SF1">
    <property type="entry name" value="DOXX FAMILY MEMBRANE PROTEIN"/>
    <property type="match status" value="1"/>
</dbReference>
<dbReference type="InterPro" id="IPR032808">
    <property type="entry name" value="DoxX"/>
</dbReference>
<keyword evidence="3 5" id="KW-1133">Transmembrane helix</keyword>
<reference evidence="6 7" key="1">
    <citation type="submission" date="2017-07" db="EMBL/GenBank/DDBJ databases">
        <title>The complete genome sequence of Bacillus mesonae strain H20-5, an efficient strain improving plant abiotic stress resistance.</title>
        <authorList>
            <person name="Kim S.Y."/>
            <person name="Song H."/>
            <person name="Sang M.K."/>
            <person name="Weon H.-Y."/>
            <person name="Song J."/>
        </authorList>
    </citation>
    <scope>NUCLEOTIDE SEQUENCE [LARGE SCALE GENOMIC DNA]</scope>
    <source>
        <strain evidence="6 7">H20-5</strain>
    </source>
</reference>
<evidence type="ECO:0000256" key="1">
    <source>
        <dbReference type="ARBA" id="ARBA00004141"/>
    </source>
</evidence>
<dbReference type="KEGG" id="nmk:CHR53_14780"/>
<keyword evidence="7" id="KW-1185">Reference proteome</keyword>
<organism evidence="6 7">
    <name type="scientific">Neobacillus mesonae</name>
    <dbReference type="NCBI Taxonomy" id="1193713"/>
    <lineage>
        <taxon>Bacteria</taxon>
        <taxon>Bacillati</taxon>
        <taxon>Bacillota</taxon>
        <taxon>Bacilli</taxon>
        <taxon>Bacillales</taxon>
        <taxon>Bacillaceae</taxon>
        <taxon>Neobacillus</taxon>
    </lineage>
</organism>
<evidence type="ECO:0000256" key="2">
    <source>
        <dbReference type="ARBA" id="ARBA00022692"/>
    </source>
</evidence>
<comment type="subcellular location">
    <subcellularLocation>
        <location evidence="1">Membrane</location>
        <topology evidence="1">Multi-pass membrane protein</topology>
    </subcellularLocation>
</comment>
<dbReference type="RefSeq" id="WP_066399800.1">
    <property type="nucleotide sequence ID" value="NZ_CP022572.1"/>
</dbReference>
<evidence type="ECO:0008006" key="8">
    <source>
        <dbReference type="Google" id="ProtNLM"/>
    </source>
</evidence>
<dbReference type="GO" id="GO:0016020">
    <property type="term" value="C:membrane"/>
    <property type="evidence" value="ECO:0007669"/>
    <property type="project" value="UniProtKB-SubCell"/>
</dbReference>
<sequence>MVPFILLIVSFLIFRLIGFFGLSYFDVWETSLRSAVALMFLFTAMAHWGKRRQDLIKMVPPALPNPDFIVTATGILEIIGAIGLLIPITSNIASLSLALLLIVMFPANIRAARKGINIGGRPCTPLFPRTILQIIFLTAVILAGY</sequence>
<feature type="transmembrane region" description="Helical" evidence="5">
    <location>
        <begin position="92"/>
        <end position="111"/>
    </location>
</feature>
<dbReference type="PANTHER" id="PTHR36974">
    <property type="entry name" value="MEMBRANE PROTEIN-RELATED"/>
    <property type="match status" value="1"/>
</dbReference>
<evidence type="ECO:0000256" key="5">
    <source>
        <dbReference type="SAM" id="Phobius"/>
    </source>
</evidence>
<dbReference type="OrthoDB" id="129693at2"/>
<evidence type="ECO:0000313" key="6">
    <source>
        <dbReference type="EMBL" id="AZU62440.1"/>
    </source>
</evidence>
<evidence type="ECO:0000256" key="3">
    <source>
        <dbReference type="ARBA" id="ARBA00022989"/>
    </source>
</evidence>
<dbReference type="AlphaFoldDB" id="A0A3Q9QVJ9"/>
<evidence type="ECO:0000256" key="4">
    <source>
        <dbReference type="ARBA" id="ARBA00023136"/>
    </source>
</evidence>
<protein>
    <recommendedName>
        <fullName evidence="8">DoxX family protein</fullName>
    </recommendedName>
</protein>
<dbReference type="EMBL" id="CP022572">
    <property type="protein sequence ID" value="AZU62440.1"/>
    <property type="molecule type" value="Genomic_DNA"/>
</dbReference>